<keyword evidence="1" id="KW-0489">Methyltransferase</keyword>
<proteinExistence type="predicted"/>
<keyword evidence="2" id="KW-1185">Reference proteome</keyword>
<dbReference type="AlphaFoldDB" id="A0A7W7Z2E6"/>
<accession>A0A7W7Z2E6</accession>
<keyword evidence="1" id="KW-0808">Transferase</keyword>
<dbReference type="Pfam" id="PF13578">
    <property type="entry name" value="Methyltransf_24"/>
    <property type="match status" value="1"/>
</dbReference>
<evidence type="ECO:0000313" key="1">
    <source>
        <dbReference type="EMBL" id="MBB5046545.1"/>
    </source>
</evidence>
<dbReference type="Gene3D" id="3.40.50.150">
    <property type="entry name" value="Vaccinia Virus protein VP39"/>
    <property type="match status" value="1"/>
</dbReference>
<dbReference type="SUPFAM" id="SSF53335">
    <property type="entry name" value="S-adenosyl-L-methionine-dependent methyltransferases"/>
    <property type="match status" value="1"/>
</dbReference>
<reference evidence="1 2" key="1">
    <citation type="submission" date="2020-08" db="EMBL/GenBank/DDBJ databases">
        <title>Genomic Encyclopedia of Type Strains, Phase IV (KMG-IV): sequencing the most valuable type-strain genomes for metagenomic binning, comparative biology and taxonomic classification.</title>
        <authorList>
            <person name="Goeker M."/>
        </authorList>
    </citation>
    <scope>NUCLEOTIDE SEQUENCE [LARGE SCALE GENOMIC DNA]</scope>
    <source>
        <strain evidence="1 2">DSM 12706</strain>
    </source>
</reference>
<dbReference type="InterPro" id="IPR029063">
    <property type="entry name" value="SAM-dependent_MTases_sf"/>
</dbReference>
<dbReference type="RefSeq" id="WP_184255546.1">
    <property type="nucleotide sequence ID" value="NZ_JACHIH010000005.1"/>
</dbReference>
<dbReference type="GO" id="GO:0008168">
    <property type="term" value="F:methyltransferase activity"/>
    <property type="evidence" value="ECO:0007669"/>
    <property type="project" value="UniProtKB-KW"/>
</dbReference>
<evidence type="ECO:0000313" key="2">
    <source>
        <dbReference type="Proteomes" id="UP000542353"/>
    </source>
</evidence>
<comment type="caution">
    <text evidence="1">The sequence shown here is derived from an EMBL/GenBank/DDBJ whole genome shotgun (WGS) entry which is preliminary data.</text>
</comment>
<dbReference type="GO" id="GO:0032259">
    <property type="term" value="P:methylation"/>
    <property type="evidence" value="ECO:0007669"/>
    <property type="project" value="UniProtKB-KW"/>
</dbReference>
<dbReference type="Proteomes" id="UP000542353">
    <property type="component" value="Unassembled WGS sequence"/>
</dbReference>
<sequence length="322" mass="36031">MSSDDPRLAAFETFCKTLGQDYLTDYQFMLKAYDLAERHGLSLLPVSYYSPVATVAEIDAVGDQELFGGDFGIGLDRAAQYRTLAEQVLPFATELRGIPEKDARQGSFSWKNGMFPVQDACTYYGIVRFYKPRQVLEVGSGFSTLIAARAAAANGHTTVRCIEPYPTDFHNRHLRDQVGFSLIEKKVQDVPLEVFSGLDAGDVLFIDSSHIVRPGSDLEYLVFRVLPVLKAGVIVHIHDMFIPKGYSRPYYTACKWHFNENYLIAALLADNPKWEVLIANAYLGEVGLMLDALTRGVSRDEDEFNLLRGSAGGSSLWLRKRH</sequence>
<name>A0A7W7Z2E6_9BRAD</name>
<dbReference type="EMBL" id="JACHIH010000005">
    <property type="protein sequence ID" value="MBB5046545.1"/>
    <property type="molecule type" value="Genomic_DNA"/>
</dbReference>
<protein>
    <submittedName>
        <fullName evidence="1">Putative O-methyltransferase YrrM</fullName>
    </submittedName>
</protein>
<gene>
    <name evidence="1" type="ORF">HNR60_001293</name>
</gene>
<organism evidence="1 2">
    <name type="scientific">Rhodopseudomonas rhenobacensis</name>
    <dbReference type="NCBI Taxonomy" id="87461"/>
    <lineage>
        <taxon>Bacteria</taxon>
        <taxon>Pseudomonadati</taxon>
        <taxon>Pseudomonadota</taxon>
        <taxon>Alphaproteobacteria</taxon>
        <taxon>Hyphomicrobiales</taxon>
        <taxon>Nitrobacteraceae</taxon>
        <taxon>Rhodopseudomonas</taxon>
    </lineage>
</organism>